<evidence type="ECO:0000256" key="1">
    <source>
        <dbReference type="ARBA" id="ARBA00001947"/>
    </source>
</evidence>
<keyword evidence="8" id="KW-0862">Zinc</keyword>
<dbReference type="PANTHER" id="PTHR11705:SF91">
    <property type="entry name" value="FI01817P-RELATED"/>
    <property type="match status" value="1"/>
</dbReference>
<protein>
    <submittedName>
        <fullName evidence="14">Carboxypeptidase B</fullName>
    </submittedName>
</protein>
<sequence length="413" mass="45601">MKFSVALVAVLALVAASQSRETGLRSFNGYHVFTVEATTHGQLELLRTLYLGGDYDFWTTPRGLGFTDVMAAPQQIAAFTSIMDKAGIKFTVKIADVETLVREERVANEKAGSERISWDRYPRFAEIETWLNGLSSQYATVSVIGRSYHGLDIHAVKISTGGAPKKSVIIDANIHAREWIAGATGTWIINELITNTTAYMNVLNEIDIHIIPMVNPDGYEFCHTGDRLWRKTRSVNAGSACLGCDPNRNFAFMFGGEMTSPDPCNNLYHGSAAFSESETRTVRDYIVAQEAAGTRFLAYLTFHCYGYDWLLPWGYTAGVYPPDYDEQLSLGRAAIAALQAVHGTRYRTGQGADLLYGVGGASDDWAKDHGIKYTTTVEMRGTSFVLPPAQIIPNAQEVWAAVQVYFQRVVETP</sequence>
<dbReference type="OrthoDB" id="3626597at2759"/>
<dbReference type="Pfam" id="PF00246">
    <property type="entry name" value="Peptidase_M14"/>
    <property type="match status" value="1"/>
</dbReference>
<reference evidence="14 15" key="1">
    <citation type="submission" date="2015-12" db="EMBL/GenBank/DDBJ databases">
        <title>The genome of Folsomia candida.</title>
        <authorList>
            <person name="Faddeeva A."/>
            <person name="Derks M.F."/>
            <person name="Anvar Y."/>
            <person name="Smit S."/>
            <person name="Van Straalen N."/>
            <person name="Roelofs D."/>
        </authorList>
    </citation>
    <scope>NUCLEOTIDE SEQUENCE [LARGE SCALE GENOMIC DNA]</scope>
    <source>
        <strain evidence="14 15">VU population</strain>
        <tissue evidence="14">Whole body</tissue>
    </source>
</reference>
<evidence type="ECO:0000256" key="2">
    <source>
        <dbReference type="ARBA" id="ARBA00005988"/>
    </source>
</evidence>
<dbReference type="AlphaFoldDB" id="A0A226DR83"/>
<dbReference type="EMBL" id="LNIX01000012">
    <property type="protein sequence ID" value="OXA48035.1"/>
    <property type="molecule type" value="Genomic_DNA"/>
</dbReference>
<dbReference type="Pfam" id="PF02244">
    <property type="entry name" value="Propep_M14"/>
    <property type="match status" value="1"/>
</dbReference>
<proteinExistence type="inferred from homology"/>
<dbReference type="InterPro" id="IPR000834">
    <property type="entry name" value="Peptidase_M14"/>
</dbReference>
<dbReference type="FunFam" id="3.40.630.10:FF:000084">
    <property type="entry name" value="Carboxypeptidase B2"/>
    <property type="match status" value="1"/>
</dbReference>
<keyword evidence="6 12" id="KW-0732">Signal</keyword>
<dbReference type="InterPro" id="IPR057246">
    <property type="entry name" value="CARBOXYPEPT_ZN_1"/>
</dbReference>
<evidence type="ECO:0000256" key="8">
    <source>
        <dbReference type="ARBA" id="ARBA00022833"/>
    </source>
</evidence>
<name>A0A226DR83_FOLCA</name>
<dbReference type="GO" id="GO:0008270">
    <property type="term" value="F:zinc ion binding"/>
    <property type="evidence" value="ECO:0007669"/>
    <property type="project" value="InterPro"/>
</dbReference>
<gene>
    <name evidence="14" type="ORF">Fcan01_17229</name>
</gene>
<evidence type="ECO:0000256" key="9">
    <source>
        <dbReference type="ARBA" id="ARBA00023049"/>
    </source>
</evidence>
<keyword evidence="5" id="KW-0479">Metal-binding</keyword>
<evidence type="ECO:0000256" key="11">
    <source>
        <dbReference type="PROSITE-ProRule" id="PRU01379"/>
    </source>
</evidence>
<keyword evidence="7" id="KW-0378">Hydrolase</keyword>
<evidence type="ECO:0000313" key="14">
    <source>
        <dbReference type="EMBL" id="OXA48035.1"/>
    </source>
</evidence>
<dbReference type="InterPro" id="IPR036990">
    <property type="entry name" value="M14A-like_propep"/>
</dbReference>
<feature type="active site" description="Proton donor/acceptor" evidence="11">
    <location>
        <position position="378"/>
    </location>
</feature>
<feature type="signal peptide" evidence="12">
    <location>
        <begin position="1"/>
        <end position="19"/>
    </location>
</feature>
<feature type="chain" id="PRO_5012375420" evidence="12">
    <location>
        <begin position="20"/>
        <end position="413"/>
    </location>
</feature>
<dbReference type="GO" id="GO:0005615">
    <property type="term" value="C:extracellular space"/>
    <property type="evidence" value="ECO:0007669"/>
    <property type="project" value="TreeGrafter"/>
</dbReference>
<dbReference type="PRINTS" id="PR00765">
    <property type="entry name" value="CRBOXYPTASEA"/>
</dbReference>
<keyword evidence="3 14" id="KW-0121">Carboxypeptidase</keyword>
<evidence type="ECO:0000313" key="15">
    <source>
        <dbReference type="Proteomes" id="UP000198287"/>
    </source>
</evidence>
<dbReference type="PANTHER" id="PTHR11705">
    <property type="entry name" value="PROTEASE FAMILY M14 CARBOXYPEPTIDASE A,B"/>
    <property type="match status" value="1"/>
</dbReference>
<organism evidence="14 15">
    <name type="scientific">Folsomia candida</name>
    <name type="common">Springtail</name>
    <dbReference type="NCBI Taxonomy" id="158441"/>
    <lineage>
        <taxon>Eukaryota</taxon>
        <taxon>Metazoa</taxon>
        <taxon>Ecdysozoa</taxon>
        <taxon>Arthropoda</taxon>
        <taxon>Hexapoda</taxon>
        <taxon>Collembola</taxon>
        <taxon>Entomobryomorpha</taxon>
        <taxon>Isotomoidea</taxon>
        <taxon>Isotomidae</taxon>
        <taxon>Proisotominae</taxon>
        <taxon>Folsomia</taxon>
    </lineage>
</organism>
<dbReference type="SUPFAM" id="SSF54897">
    <property type="entry name" value="Protease propeptides/inhibitors"/>
    <property type="match status" value="1"/>
</dbReference>
<dbReference type="InterPro" id="IPR003146">
    <property type="entry name" value="M14A_act_pep"/>
</dbReference>
<evidence type="ECO:0000256" key="6">
    <source>
        <dbReference type="ARBA" id="ARBA00022729"/>
    </source>
</evidence>
<accession>A0A226DR83</accession>
<keyword evidence="4" id="KW-0645">Protease</keyword>
<dbReference type="Gene3D" id="3.40.630.10">
    <property type="entry name" value="Zn peptidases"/>
    <property type="match status" value="1"/>
</dbReference>
<evidence type="ECO:0000256" key="3">
    <source>
        <dbReference type="ARBA" id="ARBA00022645"/>
    </source>
</evidence>
<dbReference type="PROSITE" id="PS52035">
    <property type="entry name" value="PEPTIDASE_M14"/>
    <property type="match status" value="1"/>
</dbReference>
<dbReference type="SMART" id="SM00631">
    <property type="entry name" value="Zn_pept"/>
    <property type="match status" value="1"/>
</dbReference>
<dbReference type="OMA" id="SDDYAFY"/>
<comment type="caution">
    <text evidence="14">The sequence shown here is derived from an EMBL/GenBank/DDBJ whole genome shotgun (WGS) entry which is preliminary data.</text>
</comment>
<comment type="similarity">
    <text evidence="2 11">Belongs to the peptidase M14 family.</text>
</comment>
<dbReference type="SUPFAM" id="SSF53187">
    <property type="entry name" value="Zn-dependent exopeptidases"/>
    <property type="match status" value="1"/>
</dbReference>
<evidence type="ECO:0000256" key="4">
    <source>
        <dbReference type="ARBA" id="ARBA00022670"/>
    </source>
</evidence>
<dbReference type="GO" id="GO:0004181">
    <property type="term" value="F:metallocarboxypeptidase activity"/>
    <property type="evidence" value="ECO:0007669"/>
    <property type="project" value="InterPro"/>
</dbReference>
<evidence type="ECO:0000256" key="5">
    <source>
        <dbReference type="ARBA" id="ARBA00022723"/>
    </source>
</evidence>
<keyword evidence="15" id="KW-1185">Reference proteome</keyword>
<dbReference type="CDD" id="cd03860">
    <property type="entry name" value="M14_CP_A-B_like"/>
    <property type="match status" value="1"/>
</dbReference>
<keyword evidence="9" id="KW-0482">Metalloprotease</keyword>
<feature type="domain" description="Peptidase M14" evidence="13">
    <location>
        <begin position="120"/>
        <end position="409"/>
    </location>
</feature>
<evidence type="ECO:0000256" key="7">
    <source>
        <dbReference type="ARBA" id="ARBA00022801"/>
    </source>
</evidence>
<evidence type="ECO:0000256" key="10">
    <source>
        <dbReference type="ARBA" id="ARBA00023157"/>
    </source>
</evidence>
<dbReference type="Gene3D" id="3.30.70.340">
    <property type="entry name" value="Metallocarboxypeptidase-like"/>
    <property type="match status" value="1"/>
</dbReference>
<comment type="cofactor">
    <cofactor evidence="1">
        <name>Zn(2+)</name>
        <dbReference type="ChEBI" id="CHEBI:29105"/>
    </cofactor>
</comment>
<dbReference type="GO" id="GO:0006508">
    <property type="term" value="P:proteolysis"/>
    <property type="evidence" value="ECO:0007669"/>
    <property type="project" value="UniProtKB-KW"/>
</dbReference>
<dbReference type="Proteomes" id="UP000198287">
    <property type="component" value="Unassembled WGS sequence"/>
</dbReference>
<dbReference type="PROSITE" id="PS00132">
    <property type="entry name" value="CARBOXYPEPT_ZN_1"/>
    <property type="match status" value="1"/>
</dbReference>
<evidence type="ECO:0000259" key="13">
    <source>
        <dbReference type="PROSITE" id="PS52035"/>
    </source>
</evidence>
<keyword evidence="10" id="KW-1015">Disulfide bond</keyword>
<evidence type="ECO:0000256" key="12">
    <source>
        <dbReference type="SAM" id="SignalP"/>
    </source>
</evidence>